<gene>
    <name evidence="2" type="ORF">Syun_005610</name>
</gene>
<accession>A0AAP0Q2F0</accession>
<protein>
    <submittedName>
        <fullName evidence="2">Uncharacterized protein</fullName>
    </submittedName>
</protein>
<sequence>MESEHESDSRSHPVSLPEVSTVSVSEGDPHHLGVNEGDVDSSVNIEGDPNAGVKSGSSTPSPSSSSSSSSSSSGSSFDEAFFKDDGNNETKPNAIIDGSSPNAVDDLDIPLKDEKAEIDELYSESSTPSPVSAGAGPSERPAESSQLQIELLTQSPPTQVMERPEEEKASPYRIPSSVFARSKSTTPMEWSVASNESLFSIHMGNNSFSRDHVFLMDRDFGKSGELINSNSSSPPLASPEIERCSDLVEADIVTAAAAETMKEVLRAAAQEHSKEKPGEPVEAHHSPTASRHSDASGASVRSFAFPILTGEGGKSGSAKGDSRHAEKQQSPKSPHSALANAGESKWCFMLDLAGRRKLKKLRGAMSTTAT</sequence>
<feature type="compositionally biased region" description="Basic and acidic residues" evidence="1">
    <location>
        <begin position="1"/>
        <end position="11"/>
    </location>
</feature>
<dbReference type="PANTHER" id="PTHR33673:SF3">
    <property type="entry name" value="SUPPRESSOR SRP40-LIKE PROTEIN"/>
    <property type="match status" value="1"/>
</dbReference>
<keyword evidence="3" id="KW-1185">Reference proteome</keyword>
<evidence type="ECO:0000313" key="2">
    <source>
        <dbReference type="EMBL" id="KAK9164708.1"/>
    </source>
</evidence>
<proteinExistence type="predicted"/>
<feature type="compositionally biased region" description="Polar residues" evidence="1">
    <location>
        <begin position="143"/>
        <end position="158"/>
    </location>
</feature>
<feature type="compositionally biased region" description="Low complexity" evidence="1">
    <location>
        <begin position="55"/>
        <end position="76"/>
    </location>
</feature>
<dbReference type="EMBL" id="JBBNAF010000002">
    <property type="protein sequence ID" value="KAK9164708.1"/>
    <property type="molecule type" value="Genomic_DNA"/>
</dbReference>
<name>A0AAP0Q2F0_9MAGN</name>
<organism evidence="2 3">
    <name type="scientific">Stephania yunnanensis</name>
    <dbReference type="NCBI Taxonomy" id="152371"/>
    <lineage>
        <taxon>Eukaryota</taxon>
        <taxon>Viridiplantae</taxon>
        <taxon>Streptophyta</taxon>
        <taxon>Embryophyta</taxon>
        <taxon>Tracheophyta</taxon>
        <taxon>Spermatophyta</taxon>
        <taxon>Magnoliopsida</taxon>
        <taxon>Ranunculales</taxon>
        <taxon>Menispermaceae</taxon>
        <taxon>Menispermoideae</taxon>
        <taxon>Cissampelideae</taxon>
        <taxon>Stephania</taxon>
    </lineage>
</organism>
<dbReference type="PANTHER" id="PTHR33673">
    <property type="entry name" value="SUPPRESSOR SRP40-LIKE PROTEIN"/>
    <property type="match status" value="1"/>
</dbReference>
<dbReference type="AlphaFoldDB" id="A0AAP0Q2F0"/>
<feature type="compositionally biased region" description="Basic and acidic residues" evidence="1">
    <location>
        <begin position="320"/>
        <end position="329"/>
    </location>
</feature>
<reference evidence="2 3" key="1">
    <citation type="submission" date="2024-01" db="EMBL/GenBank/DDBJ databases">
        <title>Genome assemblies of Stephania.</title>
        <authorList>
            <person name="Yang L."/>
        </authorList>
    </citation>
    <scope>NUCLEOTIDE SEQUENCE [LARGE SCALE GENOMIC DNA]</scope>
    <source>
        <strain evidence="2">YNDBR</strain>
        <tissue evidence="2">Leaf</tissue>
    </source>
</reference>
<evidence type="ECO:0000256" key="1">
    <source>
        <dbReference type="SAM" id="MobiDB-lite"/>
    </source>
</evidence>
<dbReference type="Proteomes" id="UP001420932">
    <property type="component" value="Unassembled WGS sequence"/>
</dbReference>
<evidence type="ECO:0000313" key="3">
    <source>
        <dbReference type="Proteomes" id="UP001420932"/>
    </source>
</evidence>
<feature type="region of interest" description="Disordered" evidence="1">
    <location>
        <begin position="266"/>
        <end position="340"/>
    </location>
</feature>
<feature type="region of interest" description="Disordered" evidence="1">
    <location>
        <begin position="1"/>
        <end position="174"/>
    </location>
</feature>
<comment type="caution">
    <text evidence="2">The sequence shown here is derived from an EMBL/GenBank/DDBJ whole genome shotgun (WGS) entry which is preliminary data.</text>
</comment>
<feature type="compositionally biased region" description="Basic and acidic residues" evidence="1">
    <location>
        <begin position="266"/>
        <end position="285"/>
    </location>
</feature>